<keyword evidence="2" id="KW-0812">Transmembrane</keyword>
<feature type="transmembrane region" description="Helical" evidence="2">
    <location>
        <begin position="225"/>
        <end position="242"/>
    </location>
</feature>
<dbReference type="RefSeq" id="XP_062655015.1">
    <property type="nucleotide sequence ID" value="XM_062807791.1"/>
</dbReference>
<keyword evidence="2" id="KW-0472">Membrane</keyword>
<evidence type="ECO:0000313" key="4">
    <source>
        <dbReference type="Proteomes" id="UP001278766"/>
    </source>
</evidence>
<dbReference type="GeneID" id="87844739"/>
<dbReference type="AlphaFoldDB" id="A0AAE0H9M3"/>
<feature type="transmembrane region" description="Helical" evidence="2">
    <location>
        <begin position="180"/>
        <end position="205"/>
    </location>
</feature>
<reference evidence="3" key="2">
    <citation type="submission" date="2023-06" db="EMBL/GenBank/DDBJ databases">
        <authorList>
            <consortium name="Lawrence Berkeley National Laboratory"/>
            <person name="Haridas S."/>
            <person name="Hensen N."/>
            <person name="Bonometti L."/>
            <person name="Westerberg I."/>
            <person name="Brannstrom I.O."/>
            <person name="Guillou S."/>
            <person name="Cros-Aarteil S."/>
            <person name="Calhoun S."/>
            <person name="Kuo A."/>
            <person name="Mondo S."/>
            <person name="Pangilinan J."/>
            <person name="Riley R."/>
            <person name="Labutti K."/>
            <person name="Andreopoulos B."/>
            <person name="Lipzen A."/>
            <person name="Chen C."/>
            <person name="Yanf M."/>
            <person name="Daum C."/>
            <person name="Ng V."/>
            <person name="Clum A."/>
            <person name="Steindorff A."/>
            <person name="Ohm R."/>
            <person name="Martin F."/>
            <person name="Silar P."/>
            <person name="Natvig D."/>
            <person name="Lalanne C."/>
            <person name="Gautier V."/>
            <person name="Ament-Velasquez S.L."/>
            <person name="Kruys A."/>
            <person name="Hutchinson M.I."/>
            <person name="Powell A.J."/>
            <person name="Barry K."/>
            <person name="Miller A.N."/>
            <person name="Grigoriev I.V."/>
            <person name="Debuchy R."/>
            <person name="Gladieux P."/>
            <person name="Thoren M.H."/>
            <person name="Johannesson H."/>
        </authorList>
    </citation>
    <scope>NUCLEOTIDE SEQUENCE</scope>
    <source>
        <strain evidence="3">CBS 168.71</strain>
    </source>
</reference>
<name>A0AAE0H9M3_9PEZI</name>
<feature type="compositionally biased region" description="Low complexity" evidence="1">
    <location>
        <begin position="1"/>
        <end position="12"/>
    </location>
</feature>
<sequence length="346" mass="36990">MSSNPGQSAQPPLQQPPYPPSGASLGGIPTTLPDIPIAAVFLALFACSAATHLTIFLRNKRRGPSHRFLFSFLLFIFSTLRVIALSLRIAWSQAPRNASLALAAAVFTAAGVMILFVVNLVLGRRVVRALHPKVGWHKAMKVGVGLLLGSVIGMLVMVVVCTVHSMFTLDAVARRRERDVVLFAGVYVTVIAFLPAVMVALAWLVPNRGVHRPEGFGKGGMGAKVLLLLGASVVLTLGAGFRAGVSFAVKPVGQEQWYHSKAAFYCFNFVIELLVVYSYAIFRFDRRFHVPEGSSAPGHYSGRGHAEGAEEPGFGLNAAEESAGDSNITLYSRKKHPAGPEGDSAA</sequence>
<organism evidence="3 4">
    <name type="scientific">Chaetomium fimeti</name>
    <dbReference type="NCBI Taxonomy" id="1854472"/>
    <lineage>
        <taxon>Eukaryota</taxon>
        <taxon>Fungi</taxon>
        <taxon>Dikarya</taxon>
        <taxon>Ascomycota</taxon>
        <taxon>Pezizomycotina</taxon>
        <taxon>Sordariomycetes</taxon>
        <taxon>Sordariomycetidae</taxon>
        <taxon>Sordariales</taxon>
        <taxon>Chaetomiaceae</taxon>
        <taxon>Chaetomium</taxon>
    </lineage>
</organism>
<feature type="transmembrane region" description="Helical" evidence="2">
    <location>
        <begin position="35"/>
        <end position="57"/>
    </location>
</feature>
<dbReference type="PANTHER" id="PTHR35184">
    <property type="entry name" value="YALI0C10208P"/>
    <property type="match status" value="1"/>
</dbReference>
<dbReference type="PANTHER" id="PTHR35184:SF1">
    <property type="entry name" value="INTEGRAL MEMBRANE PROTEIN"/>
    <property type="match status" value="1"/>
</dbReference>
<evidence type="ECO:0000256" key="2">
    <source>
        <dbReference type="SAM" id="Phobius"/>
    </source>
</evidence>
<reference evidence="3" key="1">
    <citation type="journal article" date="2023" name="Mol. Phylogenet. Evol.">
        <title>Genome-scale phylogeny and comparative genomics of the fungal order Sordariales.</title>
        <authorList>
            <person name="Hensen N."/>
            <person name="Bonometti L."/>
            <person name="Westerberg I."/>
            <person name="Brannstrom I.O."/>
            <person name="Guillou S."/>
            <person name="Cros-Aarteil S."/>
            <person name="Calhoun S."/>
            <person name="Haridas S."/>
            <person name="Kuo A."/>
            <person name="Mondo S."/>
            <person name="Pangilinan J."/>
            <person name="Riley R."/>
            <person name="LaButti K."/>
            <person name="Andreopoulos B."/>
            <person name="Lipzen A."/>
            <person name="Chen C."/>
            <person name="Yan M."/>
            <person name="Daum C."/>
            <person name="Ng V."/>
            <person name="Clum A."/>
            <person name="Steindorff A."/>
            <person name="Ohm R.A."/>
            <person name="Martin F."/>
            <person name="Silar P."/>
            <person name="Natvig D.O."/>
            <person name="Lalanne C."/>
            <person name="Gautier V."/>
            <person name="Ament-Velasquez S.L."/>
            <person name="Kruys A."/>
            <person name="Hutchinson M.I."/>
            <person name="Powell A.J."/>
            <person name="Barry K."/>
            <person name="Miller A.N."/>
            <person name="Grigoriev I.V."/>
            <person name="Debuchy R."/>
            <person name="Gladieux P."/>
            <person name="Hiltunen Thoren M."/>
            <person name="Johannesson H."/>
        </authorList>
    </citation>
    <scope>NUCLEOTIDE SEQUENCE</scope>
    <source>
        <strain evidence="3">CBS 168.71</strain>
    </source>
</reference>
<dbReference type="Pfam" id="PF11309">
    <property type="entry name" value="DUF3112"/>
    <property type="match status" value="2"/>
</dbReference>
<feature type="transmembrane region" description="Helical" evidence="2">
    <location>
        <begin position="262"/>
        <end position="282"/>
    </location>
</feature>
<keyword evidence="2" id="KW-1133">Transmembrane helix</keyword>
<dbReference type="EMBL" id="JAUEPN010000009">
    <property type="protein sequence ID" value="KAK3291501.1"/>
    <property type="molecule type" value="Genomic_DNA"/>
</dbReference>
<feature type="region of interest" description="Disordered" evidence="1">
    <location>
        <begin position="295"/>
        <end position="322"/>
    </location>
</feature>
<feature type="transmembrane region" description="Helical" evidence="2">
    <location>
        <begin position="97"/>
        <end position="122"/>
    </location>
</feature>
<dbReference type="Proteomes" id="UP001278766">
    <property type="component" value="Unassembled WGS sequence"/>
</dbReference>
<accession>A0AAE0H9M3</accession>
<gene>
    <name evidence="3" type="ORF">B0H64DRAFT_469243</name>
</gene>
<keyword evidence="4" id="KW-1185">Reference proteome</keyword>
<dbReference type="InterPro" id="IPR021460">
    <property type="entry name" value="DUF3112"/>
</dbReference>
<feature type="region of interest" description="Disordered" evidence="1">
    <location>
        <begin position="1"/>
        <end position="20"/>
    </location>
</feature>
<comment type="caution">
    <text evidence="3">The sequence shown here is derived from an EMBL/GenBank/DDBJ whole genome shotgun (WGS) entry which is preliminary data.</text>
</comment>
<feature type="transmembrane region" description="Helical" evidence="2">
    <location>
        <begin position="143"/>
        <end position="168"/>
    </location>
</feature>
<proteinExistence type="predicted"/>
<feature type="transmembrane region" description="Helical" evidence="2">
    <location>
        <begin position="69"/>
        <end position="91"/>
    </location>
</feature>
<evidence type="ECO:0000313" key="3">
    <source>
        <dbReference type="EMBL" id="KAK3291501.1"/>
    </source>
</evidence>
<protein>
    <submittedName>
        <fullName evidence="3">Uncharacterized protein</fullName>
    </submittedName>
</protein>
<evidence type="ECO:0000256" key="1">
    <source>
        <dbReference type="SAM" id="MobiDB-lite"/>
    </source>
</evidence>